<gene>
    <name evidence="1" type="ORF">D7322_12290</name>
</gene>
<keyword evidence="2" id="KW-1185">Reference proteome</keyword>
<dbReference type="EMBL" id="RBWS01000008">
    <property type="protein sequence ID" value="RKO71529.1"/>
    <property type="molecule type" value="Genomic_DNA"/>
</dbReference>
<comment type="caution">
    <text evidence="1">The sequence shown here is derived from an EMBL/GenBank/DDBJ whole genome shotgun (WGS) entry which is preliminary data.</text>
</comment>
<name>A0A420VZD7_9SPHI</name>
<proteinExistence type="predicted"/>
<organism evidence="1 2">
    <name type="scientific">Sphingobacterium puteale</name>
    <dbReference type="NCBI Taxonomy" id="2420510"/>
    <lineage>
        <taxon>Bacteria</taxon>
        <taxon>Pseudomonadati</taxon>
        <taxon>Bacteroidota</taxon>
        <taxon>Sphingobacteriia</taxon>
        <taxon>Sphingobacteriales</taxon>
        <taxon>Sphingobacteriaceae</taxon>
        <taxon>Sphingobacterium</taxon>
    </lineage>
</organism>
<evidence type="ECO:0000313" key="2">
    <source>
        <dbReference type="Proteomes" id="UP000282423"/>
    </source>
</evidence>
<sequence>MNNCPFAKFNIDFTTLPYIQGIEIGIGVGSKVNFTILMPNKIRHFVRFSEKGSNLIWRFDPFFMISVIKSYPLKFNSDLQM</sequence>
<reference evidence="1 2" key="1">
    <citation type="submission" date="2018-10" db="EMBL/GenBank/DDBJ databases">
        <title>Sphingobacterium sp. M05W1-28.</title>
        <authorList>
            <person name="Cai H."/>
        </authorList>
    </citation>
    <scope>NUCLEOTIDE SEQUENCE [LARGE SCALE GENOMIC DNA]</scope>
    <source>
        <strain evidence="1 2">M05W1-28</strain>
    </source>
</reference>
<dbReference type="Proteomes" id="UP000282423">
    <property type="component" value="Unassembled WGS sequence"/>
</dbReference>
<evidence type="ECO:0000313" key="1">
    <source>
        <dbReference type="EMBL" id="RKO71529.1"/>
    </source>
</evidence>
<dbReference type="AlphaFoldDB" id="A0A420VZD7"/>
<protein>
    <submittedName>
        <fullName evidence="1">Uncharacterized protein</fullName>
    </submittedName>
</protein>
<accession>A0A420VZD7</accession>